<dbReference type="AlphaFoldDB" id="A0A5D0R0L0"/>
<feature type="transmembrane region" description="Helical" evidence="1">
    <location>
        <begin position="55"/>
        <end position="76"/>
    </location>
</feature>
<dbReference type="EMBL" id="VSKK01000006">
    <property type="protein sequence ID" value="TYB74014.1"/>
    <property type="molecule type" value="Genomic_DNA"/>
</dbReference>
<gene>
    <name evidence="2" type="ORF">ES674_14720</name>
</gene>
<accession>A0A5D0R0L0</accession>
<proteinExistence type="predicted"/>
<dbReference type="RefSeq" id="WP_170234028.1">
    <property type="nucleotide sequence ID" value="NZ_VSKK01000006.1"/>
</dbReference>
<organism evidence="2 3">
    <name type="scientific">Bizionia myxarmorum</name>
    <dbReference type="NCBI Taxonomy" id="291186"/>
    <lineage>
        <taxon>Bacteria</taxon>
        <taxon>Pseudomonadati</taxon>
        <taxon>Bacteroidota</taxon>
        <taxon>Flavobacteriia</taxon>
        <taxon>Flavobacteriales</taxon>
        <taxon>Flavobacteriaceae</taxon>
        <taxon>Bizionia</taxon>
    </lineage>
</organism>
<keyword evidence="3" id="KW-1185">Reference proteome</keyword>
<evidence type="ECO:0000313" key="2">
    <source>
        <dbReference type="EMBL" id="TYB74014.1"/>
    </source>
</evidence>
<comment type="caution">
    <text evidence="2">The sequence shown here is derived from an EMBL/GenBank/DDBJ whole genome shotgun (WGS) entry which is preliminary data.</text>
</comment>
<reference evidence="2 3" key="1">
    <citation type="submission" date="2019-08" db="EMBL/GenBank/DDBJ databases">
        <title>Genomes of Antarctic Bizionia species.</title>
        <authorList>
            <person name="Bowman J.P."/>
        </authorList>
    </citation>
    <scope>NUCLEOTIDE SEQUENCE [LARGE SCALE GENOMIC DNA]</scope>
    <source>
        <strain evidence="2 3">ADA-4</strain>
    </source>
</reference>
<protein>
    <submittedName>
        <fullName evidence="2">Uncharacterized protein</fullName>
    </submittedName>
</protein>
<dbReference type="Proteomes" id="UP000323720">
    <property type="component" value="Unassembled WGS sequence"/>
</dbReference>
<evidence type="ECO:0000256" key="1">
    <source>
        <dbReference type="SAM" id="Phobius"/>
    </source>
</evidence>
<keyword evidence="1" id="KW-1133">Transmembrane helix</keyword>
<keyword evidence="1" id="KW-0472">Membrane</keyword>
<sequence length="86" mass="9757">MNSDHFKAFMVKEMFDFVNGYQCEKYKASCQQNTAVKTYITTNGQVKTTKFKAHFFTFPLLSIPLAVGTVLAGNYISGQSIQNNRF</sequence>
<name>A0A5D0R0L0_9FLAO</name>
<keyword evidence="1" id="KW-0812">Transmembrane</keyword>
<evidence type="ECO:0000313" key="3">
    <source>
        <dbReference type="Proteomes" id="UP000323720"/>
    </source>
</evidence>